<keyword evidence="3" id="KW-1185">Reference proteome</keyword>
<dbReference type="OrthoDB" id="2902349at2"/>
<feature type="transmembrane region" description="Helical" evidence="1">
    <location>
        <begin position="6"/>
        <end position="24"/>
    </location>
</feature>
<keyword evidence="1" id="KW-0472">Membrane</keyword>
<dbReference type="EMBL" id="FOHE01000022">
    <property type="protein sequence ID" value="SET71302.1"/>
    <property type="molecule type" value="Genomic_DNA"/>
</dbReference>
<reference evidence="2 3" key="1">
    <citation type="submission" date="2016-10" db="EMBL/GenBank/DDBJ databases">
        <authorList>
            <person name="de Groot N.N."/>
        </authorList>
    </citation>
    <scope>NUCLEOTIDE SEQUENCE [LARGE SCALE GENOMIC DNA]</scope>
    <source>
        <strain evidence="2 3">IBRC-M 10780</strain>
    </source>
</reference>
<dbReference type="RefSeq" id="WP_090872214.1">
    <property type="nucleotide sequence ID" value="NZ_FOHE01000022.1"/>
</dbReference>
<dbReference type="Proteomes" id="UP000198618">
    <property type="component" value="Unassembled WGS sequence"/>
</dbReference>
<feature type="transmembrane region" description="Helical" evidence="1">
    <location>
        <begin position="65"/>
        <end position="88"/>
    </location>
</feature>
<keyword evidence="1" id="KW-0812">Transmembrane</keyword>
<proteinExistence type="predicted"/>
<name>A0A1I0GJI3_9BACI</name>
<dbReference type="AlphaFoldDB" id="A0A1I0GJI3"/>
<dbReference type="STRING" id="930131.SAMN05216389_12240"/>
<organism evidence="2 3">
    <name type="scientific">Oceanobacillus limi</name>
    <dbReference type="NCBI Taxonomy" id="930131"/>
    <lineage>
        <taxon>Bacteria</taxon>
        <taxon>Bacillati</taxon>
        <taxon>Bacillota</taxon>
        <taxon>Bacilli</taxon>
        <taxon>Bacillales</taxon>
        <taxon>Bacillaceae</taxon>
        <taxon>Oceanobacillus</taxon>
    </lineage>
</organism>
<protein>
    <recommendedName>
        <fullName evidence="4">YesK-like protein</fullName>
    </recommendedName>
</protein>
<evidence type="ECO:0000313" key="2">
    <source>
        <dbReference type="EMBL" id="SET71302.1"/>
    </source>
</evidence>
<accession>A0A1I0GJI3</accession>
<evidence type="ECO:0000313" key="3">
    <source>
        <dbReference type="Proteomes" id="UP000198618"/>
    </source>
</evidence>
<keyword evidence="1" id="KW-1133">Transmembrane helix</keyword>
<sequence>MDIAVYLTLLFSLIVSTLFSIWLFKKKASKWFGVLIGFCINTLLLSVATIIFYKVFNVKAVDGVFAGLGILIFAFFIPIITCINFYILEFLNNKNIVKITN</sequence>
<gene>
    <name evidence="2" type="ORF">SAMN05216389_12240</name>
</gene>
<evidence type="ECO:0008006" key="4">
    <source>
        <dbReference type="Google" id="ProtNLM"/>
    </source>
</evidence>
<feature type="transmembrane region" description="Helical" evidence="1">
    <location>
        <begin position="31"/>
        <end position="53"/>
    </location>
</feature>
<evidence type="ECO:0000256" key="1">
    <source>
        <dbReference type="SAM" id="Phobius"/>
    </source>
</evidence>